<comment type="subcellular location">
    <subcellularLocation>
        <location evidence="1">Cell membrane</location>
        <topology evidence="1">Multi-pass membrane protein</topology>
    </subcellularLocation>
</comment>
<keyword evidence="8" id="KW-0297">G-protein coupled receptor</keyword>
<feature type="transmembrane region" description="Helical" evidence="14">
    <location>
        <begin position="535"/>
        <end position="557"/>
    </location>
</feature>
<evidence type="ECO:0000256" key="9">
    <source>
        <dbReference type="ARBA" id="ARBA00023136"/>
    </source>
</evidence>
<dbReference type="SMART" id="SM00364">
    <property type="entry name" value="LRR_BAC"/>
    <property type="match status" value="6"/>
</dbReference>
<dbReference type="InterPro" id="IPR001611">
    <property type="entry name" value="Leu-rich_rpt"/>
</dbReference>
<keyword evidence="3" id="KW-0433">Leucine-rich repeat</keyword>
<evidence type="ECO:0000256" key="6">
    <source>
        <dbReference type="ARBA" id="ARBA00022737"/>
    </source>
</evidence>
<dbReference type="InterPro" id="IPR000276">
    <property type="entry name" value="GPCR_Rhodpsn"/>
</dbReference>
<dbReference type="InterPro" id="IPR017452">
    <property type="entry name" value="GPCR_Rhodpsn_7TM"/>
</dbReference>
<name>A0A7L2YV41_JACJC</name>
<dbReference type="Proteomes" id="UP000550086">
    <property type="component" value="Unassembled WGS sequence"/>
</dbReference>
<keyword evidence="6" id="KW-0677">Repeat</keyword>
<evidence type="ECO:0000259" key="15">
    <source>
        <dbReference type="PROSITE" id="PS50262"/>
    </source>
</evidence>
<keyword evidence="11" id="KW-0675">Receptor</keyword>
<dbReference type="FunFam" id="3.80.10.10:FF:001164">
    <property type="entry name" value="GH01279p"/>
    <property type="match status" value="1"/>
</dbReference>
<evidence type="ECO:0000256" key="7">
    <source>
        <dbReference type="ARBA" id="ARBA00022989"/>
    </source>
</evidence>
<keyword evidence="5" id="KW-0732">Signal</keyword>
<protein>
    <submittedName>
        <fullName evidence="16">LGR6 protein</fullName>
    </submittedName>
</protein>
<dbReference type="InterPro" id="IPR002131">
    <property type="entry name" value="Gphrmn_rcpt_fam"/>
</dbReference>
<evidence type="ECO:0000256" key="5">
    <source>
        <dbReference type="ARBA" id="ARBA00022729"/>
    </source>
</evidence>
<dbReference type="Pfam" id="PF13855">
    <property type="entry name" value="LRR_8"/>
    <property type="match status" value="3"/>
</dbReference>
<organism evidence="16 17">
    <name type="scientific">Jacana jacana</name>
    <name type="common">Wattled jacana</name>
    <name type="synonym">Parra jacana</name>
    <dbReference type="NCBI Taxonomy" id="54508"/>
    <lineage>
        <taxon>Eukaryota</taxon>
        <taxon>Metazoa</taxon>
        <taxon>Chordata</taxon>
        <taxon>Craniata</taxon>
        <taxon>Vertebrata</taxon>
        <taxon>Euteleostomi</taxon>
        <taxon>Archelosauria</taxon>
        <taxon>Archosauria</taxon>
        <taxon>Dinosauria</taxon>
        <taxon>Saurischia</taxon>
        <taxon>Theropoda</taxon>
        <taxon>Coelurosauria</taxon>
        <taxon>Aves</taxon>
        <taxon>Neognathae</taxon>
        <taxon>Neoaves</taxon>
        <taxon>Charadriiformes</taxon>
        <taxon>Jacanidae</taxon>
        <taxon>Jacana</taxon>
    </lineage>
</organism>
<gene>
    <name evidence="16" type="primary">Lgr6</name>
    <name evidence="16" type="ORF">JACJAC_R02321</name>
</gene>
<dbReference type="GO" id="GO:0005886">
    <property type="term" value="C:plasma membrane"/>
    <property type="evidence" value="ECO:0007669"/>
    <property type="project" value="UniProtKB-SubCell"/>
</dbReference>
<evidence type="ECO:0000256" key="4">
    <source>
        <dbReference type="ARBA" id="ARBA00022692"/>
    </source>
</evidence>
<dbReference type="GO" id="GO:0016500">
    <property type="term" value="F:protein-hormone receptor activity"/>
    <property type="evidence" value="ECO:0007669"/>
    <property type="project" value="InterPro"/>
</dbReference>
<dbReference type="OrthoDB" id="1883493at2759"/>
<keyword evidence="17" id="KW-1185">Reference proteome</keyword>
<feature type="transmembrane region" description="Helical" evidence="14">
    <location>
        <begin position="569"/>
        <end position="588"/>
    </location>
</feature>
<keyword evidence="10" id="KW-1015">Disulfide bond</keyword>
<evidence type="ECO:0000256" key="12">
    <source>
        <dbReference type="ARBA" id="ARBA00023180"/>
    </source>
</evidence>
<dbReference type="PANTHER" id="PTHR24372:SF73">
    <property type="entry name" value="LEUCINE RICH REPEAT CONTAINING G PROTEIN-COUPLED RECEPTOR 6"/>
    <property type="match status" value="1"/>
</dbReference>
<dbReference type="SUPFAM" id="SSF81321">
    <property type="entry name" value="Family A G protein-coupled receptor-like"/>
    <property type="match status" value="1"/>
</dbReference>
<evidence type="ECO:0000256" key="1">
    <source>
        <dbReference type="ARBA" id="ARBA00004651"/>
    </source>
</evidence>
<dbReference type="EMBL" id="VZTM01026692">
    <property type="protein sequence ID" value="NXS98782.1"/>
    <property type="molecule type" value="Genomic_DNA"/>
</dbReference>
<evidence type="ECO:0000313" key="17">
    <source>
        <dbReference type="Proteomes" id="UP000550086"/>
    </source>
</evidence>
<dbReference type="Gene3D" id="3.80.10.10">
    <property type="entry name" value="Ribonuclease Inhibitor"/>
    <property type="match status" value="1"/>
</dbReference>
<dbReference type="PRINTS" id="PR00373">
    <property type="entry name" value="GLYCHORMONER"/>
</dbReference>
<proteinExistence type="predicted"/>
<dbReference type="CDD" id="cd15362">
    <property type="entry name" value="7tmA_LGR6"/>
    <property type="match status" value="1"/>
</dbReference>
<accession>A0A7L2YV41</accession>
<keyword evidence="9 14" id="KW-0472">Membrane</keyword>
<evidence type="ECO:0000256" key="13">
    <source>
        <dbReference type="ARBA" id="ARBA00023224"/>
    </source>
</evidence>
<evidence type="ECO:0000256" key="3">
    <source>
        <dbReference type="ARBA" id="ARBA00022614"/>
    </source>
</evidence>
<dbReference type="InterPro" id="IPR003591">
    <property type="entry name" value="Leu-rich_rpt_typical-subtyp"/>
</dbReference>
<evidence type="ECO:0000256" key="11">
    <source>
        <dbReference type="ARBA" id="ARBA00023170"/>
    </source>
</evidence>
<keyword evidence="7 14" id="KW-1133">Transmembrane helix</keyword>
<evidence type="ECO:0000256" key="10">
    <source>
        <dbReference type="ARBA" id="ARBA00023157"/>
    </source>
</evidence>
<keyword evidence="2" id="KW-1003">Cell membrane</keyword>
<comment type="caution">
    <text evidence="16">The sequence shown here is derived from an EMBL/GenBank/DDBJ whole genome shotgun (WGS) entry which is preliminary data.</text>
</comment>
<feature type="transmembrane region" description="Helical" evidence="14">
    <location>
        <begin position="655"/>
        <end position="684"/>
    </location>
</feature>
<dbReference type="GO" id="GO:0008528">
    <property type="term" value="F:G protein-coupled peptide receptor activity"/>
    <property type="evidence" value="ECO:0007669"/>
    <property type="project" value="TreeGrafter"/>
</dbReference>
<dbReference type="PROSITE" id="PS50262">
    <property type="entry name" value="G_PROTEIN_RECEP_F1_2"/>
    <property type="match status" value="1"/>
</dbReference>
<dbReference type="GO" id="GO:0007189">
    <property type="term" value="P:adenylate cyclase-activating G protein-coupled receptor signaling pathway"/>
    <property type="evidence" value="ECO:0007669"/>
    <property type="project" value="TreeGrafter"/>
</dbReference>
<dbReference type="PRINTS" id="PR00237">
    <property type="entry name" value="GPCRRHODOPSN"/>
</dbReference>
<keyword evidence="13" id="KW-0807">Transducer</keyword>
<feature type="domain" description="G-protein coupled receptors family 1 profile" evidence="15">
    <location>
        <begin position="459"/>
        <end position="707"/>
    </location>
</feature>
<feature type="transmembrane region" description="Helical" evidence="14">
    <location>
        <begin position="690"/>
        <end position="710"/>
    </location>
</feature>
<reference evidence="16 17" key="1">
    <citation type="submission" date="2019-09" db="EMBL/GenBank/DDBJ databases">
        <title>Bird 10,000 Genomes (B10K) Project - Family phase.</title>
        <authorList>
            <person name="Zhang G."/>
        </authorList>
    </citation>
    <scope>NUCLEOTIDE SEQUENCE [LARGE SCALE GENOMIC DNA]</scope>
    <source>
        <strain evidence="16">B10K-DU-002-59</strain>
        <tissue evidence="16">Muscle</tissue>
    </source>
</reference>
<evidence type="ECO:0000256" key="8">
    <source>
        <dbReference type="ARBA" id="ARBA00023040"/>
    </source>
</evidence>
<keyword evidence="12" id="KW-0325">Glycoprotein</keyword>
<feature type="transmembrane region" description="Helical" evidence="14">
    <location>
        <begin position="479"/>
        <end position="501"/>
    </location>
</feature>
<keyword evidence="4 14" id="KW-0812">Transmembrane</keyword>
<dbReference type="FunFam" id="1.20.1070.10:FF:000028">
    <property type="entry name" value="leucine-rich repeat-containing G-protein coupled receptor 4 isoform X1"/>
    <property type="match status" value="1"/>
</dbReference>
<evidence type="ECO:0000313" key="16">
    <source>
        <dbReference type="EMBL" id="NXS98782.1"/>
    </source>
</evidence>
<dbReference type="PANTHER" id="PTHR24372">
    <property type="entry name" value="GLYCOPROTEIN HORMONE RECEPTOR"/>
    <property type="match status" value="1"/>
</dbReference>
<evidence type="ECO:0000256" key="14">
    <source>
        <dbReference type="SAM" id="Phobius"/>
    </source>
</evidence>
<dbReference type="Gene3D" id="1.20.1070.10">
    <property type="entry name" value="Rhodopsin 7-helix transmembrane proteins"/>
    <property type="match status" value="1"/>
</dbReference>
<feature type="transmembrane region" description="Helical" evidence="14">
    <location>
        <begin position="443"/>
        <end position="467"/>
    </location>
</feature>
<feature type="non-terminal residue" evidence="16">
    <location>
        <position position="788"/>
    </location>
</feature>
<dbReference type="InterPro" id="IPR032675">
    <property type="entry name" value="LRR_dom_sf"/>
</dbReference>
<dbReference type="GO" id="GO:0009755">
    <property type="term" value="P:hormone-mediated signaling pathway"/>
    <property type="evidence" value="ECO:0007669"/>
    <property type="project" value="TreeGrafter"/>
</dbReference>
<feature type="non-terminal residue" evidence="16">
    <location>
        <position position="1"/>
    </location>
</feature>
<dbReference type="SMART" id="SM00369">
    <property type="entry name" value="LRR_TYP"/>
    <property type="match status" value="10"/>
</dbReference>
<dbReference type="PROSITE" id="PS51450">
    <property type="entry name" value="LRR"/>
    <property type="match status" value="4"/>
</dbReference>
<feature type="transmembrane region" description="Helical" evidence="14">
    <location>
        <begin position="608"/>
        <end position="634"/>
    </location>
</feature>
<evidence type="ECO:0000256" key="2">
    <source>
        <dbReference type="ARBA" id="ARBA00022475"/>
    </source>
</evidence>
<dbReference type="AlphaFoldDB" id="A0A7L2YV41"/>
<sequence length="788" mass="88220">MLQNNQLSCVPAEALRDLPNLQSLRLDANLISVVPEKSFEGLLSLRHLWLDDNALTEIPVQALNHLPALQAMTLALNQIWHIPDYAFQNLSSLVVLHLHNNQIQSLGTNGFDGLHSLETLDLNYNELLEFPWAIRTLSRLQELGFHNNNIKAIPENAFVGNPLLQTIQFYDNPIQFVGQSAFQYLPKLHTLSLNGATDIREFPDLKGTTSLEVLTWTQAGIQLLPRGMCQQLPSLRILELSRNQIEDLPSFHRCQRLEELGLQHNRIREIRADTFVQLVALRSVDLSWNYIQFIHPEALVTLRSLTKLDLTNNRLLTLPLDGLDGLTHLKLQGNPALSEPFTKERFPNMRVLEVPYAYQCCVYGSCSSFFKMSNHWEAEDMSPEEDDAHKRTMELLPGHAEIHYDLDADDVQLDLEESKRHTTIQCTPSPGPFKPCDHLFESWIIRLGVWVIVLVSVLCNGLVILAVFASPSYLSPLKFIISSIAGANMLTGIYCSMLALVDALTYGQFAKYGARWETGTGCRVTGFLSVFSSEAAVFLLVLAAVQCSISVSCVRGYGKSPSLSKVKTAAFFCLLLSSVAAVLPLFSIGEYGASPLCLPYPIPDGKPATLGFTVALVMTNMLCFLTIMGTYIRLYCNLLKGQFCAVWDCAMVKHVAWLIITNCLLYCPVAFLTFSCTLNLFFITPEVMKSVLLVVLPLPACLNPLLYLLFNPHFRDDLRLLRQKVRDKGRYPQSCMADGMEKSSYDSTQALVSFSDVDHIFETPDSLGLRPILDSYSFPSTTLVPCQQ</sequence>
<dbReference type="SUPFAM" id="SSF52058">
    <property type="entry name" value="L domain-like"/>
    <property type="match status" value="2"/>
</dbReference>